<feature type="transmembrane region" description="Helical" evidence="5">
    <location>
        <begin position="318"/>
        <end position="337"/>
    </location>
</feature>
<dbReference type="RefSeq" id="XP_003286209.1">
    <property type="nucleotide sequence ID" value="XM_003286161.1"/>
</dbReference>
<sequence>MEPLISFNDTSTNIVNNNFNENSIINKITNQDINENCYNINTKKDNNFEINSNNNITNNNELSNIQKINSIKYLLLLNFATPLIILYMYKTFLDQNNDTTTKEIQIVTHIIRSMWSLSLFFCLTSLNVYVWELFNIDYKSIFKLKEYSNYIDIQQTDNSNNKIFLYLFKRSIILFSILTITLIINNFQNNNLFYNKNYGYNIPVLILIWSIFFSVIFYDHFLRSVLINSLILIIKSPFKSISFLSFWIADQITSLSIFLKDFNITLCFLFSFLNIDFCFNHFKWLSPIILSLPFIFRISQCIRVYYDTNNRLQLFNAYKYFIGLVVLFFSNLYHNFYHIPEFKIYWILFATSGTLYSYYWDVVRDWGLFENNCFRIKPNFLLRDQLLYIYKPFYYYSIISNLIMRFNWTILINPSLFGFKLNNEFVIGTFLISIDIIRRCQWNFFRMEYEQITINNNKNQSIKNII</sequence>
<dbReference type="PANTHER" id="PTHR10783">
    <property type="entry name" value="XENOTROPIC AND POLYTROPIC RETROVIRUS RECEPTOR 1-RELATED"/>
    <property type="match status" value="1"/>
</dbReference>
<evidence type="ECO:0000256" key="5">
    <source>
        <dbReference type="SAM" id="Phobius"/>
    </source>
</evidence>
<dbReference type="GO" id="GO:0005802">
    <property type="term" value="C:trans-Golgi network"/>
    <property type="evidence" value="ECO:0000318"/>
    <property type="project" value="GO_Central"/>
</dbReference>
<feature type="transmembrane region" description="Helical" evidence="5">
    <location>
        <begin position="344"/>
        <end position="360"/>
    </location>
</feature>
<keyword evidence="3 5" id="KW-1133">Transmembrane helix</keyword>
<dbReference type="OMA" id="VEYEHIV"/>
<dbReference type="KEGG" id="dpp:DICPUDRAFT_77112"/>
<comment type="subcellular location">
    <subcellularLocation>
        <location evidence="1">Membrane</location>
        <topology evidence="1">Multi-pass membrane protein</topology>
    </subcellularLocation>
</comment>
<dbReference type="EMBL" id="GL871004">
    <property type="protein sequence ID" value="EGC37239.1"/>
    <property type="molecule type" value="Genomic_DNA"/>
</dbReference>
<dbReference type="PANTHER" id="PTHR10783:SF46">
    <property type="entry name" value="PROTEIN ERD1 HOMOLOG 2"/>
    <property type="match status" value="1"/>
</dbReference>
<dbReference type="GeneID" id="10503622"/>
<dbReference type="InParanoid" id="F0ZFM6"/>
<reference evidence="8" key="1">
    <citation type="journal article" date="2011" name="Genome Biol.">
        <title>Comparative genomics of the social amoebae Dictyostelium discoideum and Dictyostelium purpureum.</title>
        <authorList>
            <consortium name="US DOE Joint Genome Institute (JGI-PGF)"/>
            <person name="Sucgang R."/>
            <person name="Kuo A."/>
            <person name="Tian X."/>
            <person name="Salerno W."/>
            <person name="Parikh A."/>
            <person name="Feasley C.L."/>
            <person name="Dalin E."/>
            <person name="Tu H."/>
            <person name="Huang E."/>
            <person name="Barry K."/>
            <person name="Lindquist E."/>
            <person name="Shapiro H."/>
            <person name="Bruce D."/>
            <person name="Schmutz J."/>
            <person name="Salamov A."/>
            <person name="Fey P."/>
            <person name="Gaudet P."/>
            <person name="Anjard C."/>
            <person name="Babu M.M."/>
            <person name="Basu S."/>
            <person name="Bushmanova Y."/>
            <person name="van der Wel H."/>
            <person name="Katoh-Kurasawa M."/>
            <person name="Dinh C."/>
            <person name="Coutinho P.M."/>
            <person name="Saito T."/>
            <person name="Elias M."/>
            <person name="Schaap P."/>
            <person name="Kay R.R."/>
            <person name="Henrissat B."/>
            <person name="Eichinger L."/>
            <person name="Rivero F."/>
            <person name="Putnam N.H."/>
            <person name="West C.M."/>
            <person name="Loomis W.F."/>
            <person name="Chisholm R.L."/>
            <person name="Shaulsky G."/>
            <person name="Strassmann J.E."/>
            <person name="Queller D.C."/>
            <person name="Kuspa A."/>
            <person name="Grigoriev I.V."/>
        </authorList>
    </citation>
    <scope>NUCLEOTIDE SEQUENCE [LARGE SCALE GENOMIC DNA]</scope>
    <source>
        <strain evidence="8">QSDP1</strain>
    </source>
</reference>
<dbReference type="GO" id="GO:0016020">
    <property type="term" value="C:membrane"/>
    <property type="evidence" value="ECO:0007669"/>
    <property type="project" value="UniProtKB-SubCell"/>
</dbReference>
<dbReference type="PROSITE" id="PS51380">
    <property type="entry name" value="EXS"/>
    <property type="match status" value="1"/>
</dbReference>
<feature type="transmembrane region" description="Helical" evidence="5">
    <location>
        <begin position="255"/>
        <end position="273"/>
    </location>
</feature>
<evidence type="ECO:0000256" key="2">
    <source>
        <dbReference type="ARBA" id="ARBA00022692"/>
    </source>
</evidence>
<feature type="transmembrane region" description="Helical" evidence="5">
    <location>
        <begin position="393"/>
        <end position="412"/>
    </location>
</feature>
<organism evidence="7 8">
    <name type="scientific">Dictyostelium purpureum</name>
    <name type="common">Slime mold</name>
    <dbReference type="NCBI Taxonomy" id="5786"/>
    <lineage>
        <taxon>Eukaryota</taxon>
        <taxon>Amoebozoa</taxon>
        <taxon>Evosea</taxon>
        <taxon>Eumycetozoa</taxon>
        <taxon>Dictyostelia</taxon>
        <taxon>Dictyosteliales</taxon>
        <taxon>Dictyosteliaceae</taxon>
        <taxon>Dictyostelium</taxon>
    </lineage>
</organism>
<evidence type="ECO:0000313" key="7">
    <source>
        <dbReference type="EMBL" id="EGC37239.1"/>
    </source>
</evidence>
<evidence type="ECO:0000256" key="1">
    <source>
        <dbReference type="ARBA" id="ARBA00004141"/>
    </source>
</evidence>
<gene>
    <name evidence="7" type="ORF">DICPUDRAFT_77112</name>
</gene>
<evidence type="ECO:0000256" key="4">
    <source>
        <dbReference type="ARBA" id="ARBA00023136"/>
    </source>
</evidence>
<dbReference type="InterPro" id="IPR004342">
    <property type="entry name" value="EXS_C"/>
</dbReference>
<dbReference type="eggNOG" id="KOG1162">
    <property type="taxonomic scope" value="Eukaryota"/>
</dbReference>
<feature type="domain" description="EXS" evidence="6">
    <location>
        <begin position="277"/>
        <end position="466"/>
    </location>
</feature>
<feature type="transmembrane region" description="Helical" evidence="5">
    <location>
        <begin position="113"/>
        <end position="134"/>
    </location>
</feature>
<protein>
    <recommendedName>
        <fullName evidence="6">EXS domain-containing protein</fullName>
    </recommendedName>
</protein>
<dbReference type="VEuPathDB" id="AmoebaDB:DICPUDRAFT_77112"/>
<evidence type="ECO:0000259" key="6">
    <source>
        <dbReference type="PROSITE" id="PS51380"/>
    </source>
</evidence>
<accession>F0ZFM6</accession>
<keyword evidence="4 5" id="KW-0472">Membrane</keyword>
<proteinExistence type="predicted"/>
<dbReference type="AlphaFoldDB" id="F0ZFM6"/>
<feature type="transmembrane region" description="Helical" evidence="5">
    <location>
        <begin position="200"/>
        <end position="218"/>
    </location>
</feature>
<dbReference type="Pfam" id="PF03124">
    <property type="entry name" value="EXS"/>
    <property type="match status" value="1"/>
</dbReference>
<dbReference type="OrthoDB" id="9970435at2759"/>
<dbReference type="STRING" id="5786.F0ZFM6"/>
<keyword evidence="2 5" id="KW-0812">Transmembrane</keyword>
<feature type="transmembrane region" description="Helical" evidence="5">
    <location>
        <begin position="225"/>
        <end position="249"/>
    </location>
</feature>
<feature type="transmembrane region" description="Helical" evidence="5">
    <location>
        <begin position="73"/>
        <end position="93"/>
    </location>
</feature>
<name>F0ZFM6_DICPU</name>
<evidence type="ECO:0000313" key="8">
    <source>
        <dbReference type="Proteomes" id="UP000001064"/>
    </source>
</evidence>
<dbReference type="Proteomes" id="UP000001064">
    <property type="component" value="Unassembled WGS sequence"/>
</dbReference>
<keyword evidence="8" id="KW-1185">Reference proteome</keyword>
<feature type="transmembrane region" description="Helical" evidence="5">
    <location>
        <begin position="171"/>
        <end position="188"/>
    </location>
</feature>
<evidence type="ECO:0000256" key="3">
    <source>
        <dbReference type="ARBA" id="ARBA00022989"/>
    </source>
</evidence>